<dbReference type="InterPro" id="IPR043504">
    <property type="entry name" value="Peptidase_S1_PA_chymotrypsin"/>
</dbReference>
<dbReference type="SUPFAM" id="SSF50494">
    <property type="entry name" value="Trypsin-like serine proteases"/>
    <property type="match status" value="1"/>
</dbReference>
<dbReference type="InterPro" id="IPR050430">
    <property type="entry name" value="Peptidase_S1"/>
</dbReference>
<comment type="similarity">
    <text evidence="1">Belongs to the peptidase S1 family.</text>
</comment>
<dbReference type="STRING" id="35752.SAMN05421541_110148"/>
<protein>
    <submittedName>
        <fullName evidence="5">Repeat domain-containing protein</fullName>
    </submittedName>
</protein>
<dbReference type="InterPro" id="IPR009003">
    <property type="entry name" value="Peptidase_S1_PA"/>
</dbReference>
<reference evidence="5 6" key="1">
    <citation type="submission" date="2016-10" db="EMBL/GenBank/DDBJ databases">
        <authorList>
            <person name="de Groot N.N."/>
        </authorList>
    </citation>
    <scope>NUCLEOTIDE SEQUENCE [LARGE SCALE GENOMIC DNA]</scope>
    <source>
        <strain evidence="5 6">DSM 43019</strain>
    </source>
</reference>
<evidence type="ECO:0000256" key="2">
    <source>
        <dbReference type="ARBA" id="ARBA00022729"/>
    </source>
</evidence>
<organism evidence="5 6">
    <name type="scientific">Actinoplanes philippinensis</name>
    <dbReference type="NCBI Taxonomy" id="35752"/>
    <lineage>
        <taxon>Bacteria</taxon>
        <taxon>Bacillati</taxon>
        <taxon>Actinomycetota</taxon>
        <taxon>Actinomycetes</taxon>
        <taxon>Micromonosporales</taxon>
        <taxon>Micromonosporaceae</taxon>
        <taxon>Actinoplanes</taxon>
    </lineage>
</organism>
<dbReference type="PRINTS" id="PR00722">
    <property type="entry name" value="CHYMOTRYPSIN"/>
</dbReference>
<evidence type="ECO:0000259" key="4">
    <source>
        <dbReference type="PROSITE" id="PS50240"/>
    </source>
</evidence>
<evidence type="ECO:0000313" key="5">
    <source>
        <dbReference type="EMBL" id="SFF42623.1"/>
    </source>
</evidence>
<dbReference type="PANTHER" id="PTHR24276">
    <property type="entry name" value="POLYSERASE-RELATED"/>
    <property type="match status" value="1"/>
</dbReference>
<dbReference type="InterPro" id="IPR001254">
    <property type="entry name" value="Trypsin_dom"/>
</dbReference>
<evidence type="ECO:0000256" key="1">
    <source>
        <dbReference type="ARBA" id="ARBA00007664"/>
    </source>
</evidence>
<dbReference type="Proteomes" id="UP000199645">
    <property type="component" value="Unassembled WGS sequence"/>
</dbReference>
<evidence type="ECO:0000256" key="3">
    <source>
        <dbReference type="ARBA" id="ARBA00023157"/>
    </source>
</evidence>
<dbReference type="GO" id="GO:0006508">
    <property type="term" value="P:proteolysis"/>
    <property type="evidence" value="ECO:0007669"/>
    <property type="project" value="InterPro"/>
</dbReference>
<gene>
    <name evidence="5" type="ORF">SAMN05421541_110148</name>
</gene>
<evidence type="ECO:0000313" key="6">
    <source>
        <dbReference type="Proteomes" id="UP000199645"/>
    </source>
</evidence>
<proteinExistence type="inferred from homology"/>
<dbReference type="EMBL" id="FONV01000010">
    <property type="protein sequence ID" value="SFF42623.1"/>
    <property type="molecule type" value="Genomic_DNA"/>
</dbReference>
<dbReference type="InterPro" id="IPR028994">
    <property type="entry name" value="Integrin_alpha_N"/>
</dbReference>
<dbReference type="Pfam" id="PF13517">
    <property type="entry name" value="FG-GAP_3"/>
    <property type="match status" value="2"/>
</dbReference>
<dbReference type="GO" id="GO:0004252">
    <property type="term" value="F:serine-type endopeptidase activity"/>
    <property type="evidence" value="ECO:0007669"/>
    <property type="project" value="InterPro"/>
</dbReference>
<dbReference type="AlphaFoldDB" id="A0A1I2ILW3"/>
<keyword evidence="3" id="KW-1015">Disulfide bond</keyword>
<dbReference type="InterPro" id="IPR001314">
    <property type="entry name" value="Peptidase_S1A"/>
</dbReference>
<sequence length="616" mass="63751">MRYEIFGHGASGKAATRLSRRAGWAGVTATAIVLGVTASTPAFGVTGGALVEQGTYGFVAHLAVGERGIGHACTGALIDPQWVVTAKACFGEAPAAGKPAVPTTVTIGRADLTGTAGQVRAAARIVPHPDRNVVLVKLDQPTTVAPVALGATAPAAGDVLSLAGYGRTATQWVPDALHAAQFQVTGVGTGVLDVAGVAANQAGICKGDAGGPALRETAGAVELVAIHHTSAQGGCLGSTATERNATETRLDDIAAWIRAYAPGGLAEDHRDDVTLTYNYASGAVGPFTFVTSAAGTMSARGGCNTAASLYTAAKNKTFRGDFNGDDIIDQVVLNGGSNGLTLTLDTFLTKADGTCSPAVRSWTSTTFGSYDRMLMTSGDYNGDGRTDLAGFYNYANASIGLFVWTARADGTFGSPTRKWFNDATPYWGEIGRMKVFSGDFNGDGRDDVGSFYGFADASVGIYGWTATAAGGFEEDRRIWYTPAEPYWGDPNRLRIAAGDFNGDGRGDVAGLYNYSNGNLAVLTWTAKADGTLNNAFSSWKSTNTAWGSWDTTRLTAGDYNGDGRDDLAALFGGTDGSVSLHTLTAAANGGFAAPVQAYRSTTFGSYSSIDLPEDRS</sequence>
<dbReference type="Pfam" id="PF00089">
    <property type="entry name" value="Trypsin"/>
    <property type="match status" value="1"/>
</dbReference>
<keyword evidence="2" id="KW-0732">Signal</keyword>
<dbReference type="InterPro" id="IPR013517">
    <property type="entry name" value="FG-GAP"/>
</dbReference>
<keyword evidence="6" id="KW-1185">Reference proteome</keyword>
<dbReference type="PANTHER" id="PTHR24276:SF98">
    <property type="entry name" value="FI18310P1-RELATED"/>
    <property type="match status" value="1"/>
</dbReference>
<name>A0A1I2ILW3_9ACTN</name>
<dbReference type="SUPFAM" id="SSF69318">
    <property type="entry name" value="Integrin alpha N-terminal domain"/>
    <property type="match status" value="1"/>
</dbReference>
<dbReference type="SMART" id="SM00020">
    <property type="entry name" value="Tryp_SPc"/>
    <property type="match status" value="1"/>
</dbReference>
<feature type="domain" description="Peptidase S1" evidence="4">
    <location>
        <begin position="45"/>
        <end position="262"/>
    </location>
</feature>
<dbReference type="Gene3D" id="2.40.10.10">
    <property type="entry name" value="Trypsin-like serine proteases"/>
    <property type="match status" value="1"/>
</dbReference>
<accession>A0A1I2ILW3</accession>
<dbReference type="Gene3D" id="2.40.128.340">
    <property type="match status" value="3"/>
</dbReference>
<dbReference type="PROSITE" id="PS50240">
    <property type="entry name" value="TRYPSIN_DOM"/>
    <property type="match status" value="1"/>
</dbReference>